<dbReference type="PRINTS" id="PR00420">
    <property type="entry name" value="RNGMNOXGNASE"/>
</dbReference>
<sequence length="500" mass="55347">MKERIMDTYDIAVVSCGPVGLALARLLAMKGLRVAAIDPNRLVCQHPRATHLDDETMRLLQTLGAQDMEHQFLRQAAWTLHREDGQAFLQQTLPEEESDQGWRTDYQFHQPDFESRLRGLLAADANADLWFGWTATAIEQDDKAVRLTLLDRSTGAETTLTAGYAVGSDGANSFVRQAMNAEVEDLHGTQRSLIVDIHPFEHPAQLPADSGFIWCEGKRPVTYVPIFPPMLRFEFMLLDEDDAAELERPQSVYDLLSRWLEPGSYRIMRTDTYEWHARLVHGWRSDRLLLAGDAAHEMPPMLGQGMCSGLRDAANVAWKLAAVVKGESPQALLDTYESERAAHVRPYIEESARQSNLIEALGMGAFPELNGTQTIERYRPLLGPGVVVQPGGAIGQLSPQPRGSNGEKLDDVSGYGFTIVGKPEVTSAVSADVQQLWRQLGVMAVPETGPVNDRWLAEHAAAAAIIRPDRYTFALVADTAELERATRDLARTASVQEVGV</sequence>
<dbReference type="GO" id="GO:0008688">
    <property type="term" value="F:3-(3-hydroxyphenyl)propionate hydroxylase activity"/>
    <property type="evidence" value="ECO:0007669"/>
    <property type="project" value="TreeGrafter"/>
</dbReference>
<dbReference type="HOGENOM" id="CLU_009665_20_2_11"/>
<evidence type="ECO:0000313" key="3">
    <source>
        <dbReference type="EMBL" id="CDR17574.1"/>
    </source>
</evidence>
<dbReference type="Gene3D" id="3.50.50.60">
    <property type="entry name" value="FAD/NAD(P)-binding domain"/>
    <property type="match status" value="1"/>
</dbReference>
<dbReference type="GeneID" id="32466900"/>
<reference evidence="3" key="1">
    <citation type="submission" date="2014-05" db="EMBL/GenBank/DDBJ databases">
        <authorList>
            <person name="Horn Fabian"/>
        </authorList>
    </citation>
    <scope>NUCLEOTIDE SEQUENCE</scope>
</reference>
<dbReference type="PANTHER" id="PTHR43476:SF3">
    <property type="entry name" value="FAD-BINDING MONOOXYGENASE"/>
    <property type="match status" value="1"/>
</dbReference>
<dbReference type="Pfam" id="PF01494">
    <property type="entry name" value="FAD_binding_3"/>
    <property type="match status" value="1"/>
</dbReference>
<proteinExistence type="predicted"/>
<feature type="domain" description="FAD-binding" evidence="2">
    <location>
        <begin position="9"/>
        <end position="349"/>
    </location>
</feature>
<evidence type="ECO:0000259" key="2">
    <source>
        <dbReference type="Pfam" id="PF01494"/>
    </source>
</evidence>
<gene>
    <name evidence="3" type="ORF">SIRAN9559</name>
</gene>
<keyword evidence="3" id="KW-0503">Monooxygenase</keyword>
<evidence type="ECO:0000256" key="1">
    <source>
        <dbReference type="ARBA" id="ARBA00023002"/>
    </source>
</evidence>
<dbReference type="NCBIfam" id="NF004829">
    <property type="entry name" value="PRK06183.1-3"/>
    <property type="match status" value="1"/>
</dbReference>
<dbReference type="GO" id="GO:0019622">
    <property type="term" value="P:3-(3-hydroxy)phenylpropionate catabolic process"/>
    <property type="evidence" value="ECO:0007669"/>
    <property type="project" value="TreeGrafter"/>
</dbReference>
<keyword evidence="1" id="KW-0560">Oxidoreductase</keyword>
<dbReference type="AlphaFoldDB" id="A0A061A5F0"/>
<dbReference type="PANTHER" id="PTHR43476">
    <property type="entry name" value="3-(3-HYDROXY-PHENYL)PROPIONATE/3-HYDROXYCINNAMIC ACID HYDROXYLASE"/>
    <property type="match status" value="1"/>
</dbReference>
<dbReference type="GO" id="GO:0071949">
    <property type="term" value="F:FAD binding"/>
    <property type="evidence" value="ECO:0007669"/>
    <property type="project" value="InterPro"/>
</dbReference>
<dbReference type="InterPro" id="IPR050631">
    <property type="entry name" value="PheA/TfdB_FAD_monoxygenase"/>
</dbReference>
<dbReference type="InterPro" id="IPR036188">
    <property type="entry name" value="FAD/NAD-bd_sf"/>
</dbReference>
<accession>A0A061A5F0</accession>
<organism evidence="3">
    <name type="scientific">Streptomyces iranensis</name>
    <dbReference type="NCBI Taxonomy" id="576784"/>
    <lineage>
        <taxon>Bacteria</taxon>
        <taxon>Bacillati</taxon>
        <taxon>Actinomycetota</taxon>
        <taxon>Actinomycetes</taxon>
        <taxon>Kitasatosporales</taxon>
        <taxon>Streptomycetaceae</taxon>
        <taxon>Streptomyces</taxon>
        <taxon>Streptomyces violaceusniger group</taxon>
    </lineage>
</organism>
<dbReference type="InterPro" id="IPR002938">
    <property type="entry name" value="FAD-bd"/>
</dbReference>
<dbReference type="SUPFAM" id="SSF51905">
    <property type="entry name" value="FAD/NAD(P)-binding domain"/>
    <property type="match status" value="1"/>
</dbReference>
<name>A0A061A5F0_9ACTN</name>
<dbReference type="EMBL" id="LK022848">
    <property type="protein sequence ID" value="CDR17574.1"/>
    <property type="molecule type" value="Genomic_DNA"/>
</dbReference>
<dbReference type="Gene3D" id="3.30.70.2450">
    <property type="match status" value="1"/>
</dbReference>
<protein>
    <submittedName>
        <fullName evidence="3">FAD-binding monooxygenase</fullName>
    </submittedName>
</protein>